<reference evidence="2 3" key="1">
    <citation type="journal article" date="2019" name="Commun. Biol.">
        <title>The bagworm genome reveals a unique fibroin gene that provides high tensile strength.</title>
        <authorList>
            <person name="Kono N."/>
            <person name="Nakamura H."/>
            <person name="Ohtoshi R."/>
            <person name="Tomita M."/>
            <person name="Numata K."/>
            <person name="Arakawa K."/>
        </authorList>
    </citation>
    <scope>NUCLEOTIDE SEQUENCE [LARGE SCALE GENOMIC DNA]</scope>
</reference>
<dbReference type="EMBL" id="BGZK01000226">
    <property type="protein sequence ID" value="GBP29912.1"/>
    <property type="molecule type" value="Genomic_DNA"/>
</dbReference>
<proteinExistence type="predicted"/>
<sequence length="369" mass="41006">MKPAFQTISAAVLCGAYECSACIDISTAVLSYESRMAATRAERLILQISGIFKDNSISAVYGTVLSESKRTCPAHIRVRPQRDSGAPAQPLMRLCERGLTTKNYELIVTFIEDLGQGSMCGIVTRSRPAFTTNQQLQCLGRSEFYTYKFNSTRPVRSEKLKPHQARKILGLESVAQWSKVTPQNINVPSSILVTGGLNDESSRISTQVNVSHIIDSRATNGRARAHDGPSRARGLSVDAQTDNGCPRNLRGAKRPTYLSRAGRASRTLRKSYFIPKKIFLRKPRGSSEVGGVGDELYAAKLRRFCFVFCRHFFYEPRLGRRPPRNANKSVKMRGAGKNRQKYCAVRGDHKARRARLPAPRRGPSARAGR</sequence>
<name>A0A4C1UVA1_EUMVA</name>
<evidence type="ECO:0000313" key="2">
    <source>
        <dbReference type="EMBL" id="GBP29912.1"/>
    </source>
</evidence>
<accession>A0A4C1UVA1</accession>
<evidence type="ECO:0000256" key="1">
    <source>
        <dbReference type="SAM" id="MobiDB-lite"/>
    </source>
</evidence>
<protein>
    <submittedName>
        <fullName evidence="2">Uncharacterized protein</fullName>
    </submittedName>
</protein>
<dbReference type="Proteomes" id="UP000299102">
    <property type="component" value="Unassembled WGS sequence"/>
</dbReference>
<feature type="compositionally biased region" description="Low complexity" evidence="1">
    <location>
        <begin position="356"/>
        <end position="369"/>
    </location>
</feature>
<keyword evidence="3" id="KW-1185">Reference proteome</keyword>
<feature type="compositionally biased region" description="Basic residues" evidence="1">
    <location>
        <begin position="330"/>
        <end position="340"/>
    </location>
</feature>
<organism evidence="2 3">
    <name type="scientific">Eumeta variegata</name>
    <name type="common">Bagworm moth</name>
    <name type="synonym">Eumeta japonica</name>
    <dbReference type="NCBI Taxonomy" id="151549"/>
    <lineage>
        <taxon>Eukaryota</taxon>
        <taxon>Metazoa</taxon>
        <taxon>Ecdysozoa</taxon>
        <taxon>Arthropoda</taxon>
        <taxon>Hexapoda</taxon>
        <taxon>Insecta</taxon>
        <taxon>Pterygota</taxon>
        <taxon>Neoptera</taxon>
        <taxon>Endopterygota</taxon>
        <taxon>Lepidoptera</taxon>
        <taxon>Glossata</taxon>
        <taxon>Ditrysia</taxon>
        <taxon>Tineoidea</taxon>
        <taxon>Psychidae</taxon>
        <taxon>Oiketicinae</taxon>
        <taxon>Eumeta</taxon>
    </lineage>
</organism>
<evidence type="ECO:0000313" key="3">
    <source>
        <dbReference type="Proteomes" id="UP000299102"/>
    </source>
</evidence>
<feature type="region of interest" description="Disordered" evidence="1">
    <location>
        <begin position="219"/>
        <end position="243"/>
    </location>
</feature>
<dbReference type="AlphaFoldDB" id="A0A4C1UVA1"/>
<comment type="caution">
    <text evidence="2">The sequence shown here is derived from an EMBL/GenBank/DDBJ whole genome shotgun (WGS) entry which is preliminary data.</text>
</comment>
<feature type="region of interest" description="Disordered" evidence="1">
    <location>
        <begin position="321"/>
        <end position="369"/>
    </location>
</feature>
<gene>
    <name evidence="2" type="ORF">EVAR_18392_1</name>
</gene>